<gene>
    <name evidence="2" type="ORF">FEM01_04425</name>
</gene>
<reference evidence="2 3" key="1">
    <citation type="submission" date="2019-05" db="EMBL/GenBank/DDBJ databases">
        <title>Pseudomonas sp. SC006 isolated from lettuce that can produce HBGAs.</title>
        <authorList>
            <person name="Wang D."/>
            <person name="Liao N."/>
            <person name="Liu D."/>
            <person name="Zhang Z."/>
            <person name="Zou S."/>
        </authorList>
    </citation>
    <scope>NUCLEOTIDE SEQUENCE [LARGE SCALE GENOMIC DNA]</scope>
    <source>
        <strain evidence="2 3">SC006</strain>
    </source>
</reference>
<dbReference type="OrthoDB" id="9798761at2"/>
<dbReference type="Pfam" id="PF07510">
    <property type="entry name" value="GmrSD_C"/>
    <property type="match status" value="1"/>
</dbReference>
<sequence length="121" mass="14094">MLWQGFTREGNPSRRRKRVVHRVLQVVNGVRSYAFTFRSSVEHHYPQRPLDGHAPLDTEPLNAFGNLCLISHEKNARLSNFMPATKKELYQTNSIDSIKQYLMMQVEHWDAHAIGEHGKHM</sequence>
<dbReference type="AlphaFoldDB" id="A0A5R8ZI36"/>
<evidence type="ECO:0000259" key="1">
    <source>
        <dbReference type="Pfam" id="PF07510"/>
    </source>
</evidence>
<dbReference type="EMBL" id="VAUO01000001">
    <property type="protein sequence ID" value="TLP65430.1"/>
    <property type="molecule type" value="Genomic_DNA"/>
</dbReference>
<feature type="domain" description="GmrSD restriction endonucleases C-terminal" evidence="1">
    <location>
        <begin position="36"/>
        <end position="121"/>
    </location>
</feature>
<dbReference type="Proteomes" id="UP000309819">
    <property type="component" value="Unassembled WGS sequence"/>
</dbReference>
<proteinExistence type="predicted"/>
<evidence type="ECO:0000313" key="3">
    <source>
        <dbReference type="Proteomes" id="UP000309819"/>
    </source>
</evidence>
<keyword evidence="3" id="KW-1185">Reference proteome</keyword>
<name>A0A5R8ZI36_9PSED</name>
<comment type="caution">
    <text evidence="2">The sequence shown here is derived from an EMBL/GenBank/DDBJ whole genome shotgun (WGS) entry which is preliminary data.</text>
</comment>
<dbReference type="InterPro" id="IPR011089">
    <property type="entry name" value="GmrSD_C"/>
</dbReference>
<evidence type="ECO:0000313" key="2">
    <source>
        <dbReference type="EMBL" id="TLP65430.1"/>
    </source>
</evidence>
<protein>
    <submittedName>
        <fullName evidence="2">DUF1524 domain-containing protein</fullName>
    </submittedName>
</protein>
<organism evidence="2 3">
    <name type="scientific">Pseudomonas mosselii</name>
    <dbReference type="NCBI Taxonomy" id="78327"/>
    <lineage>
        <taxon>Bacteria</taxon>
        <taxon>Pseudomonadati</taxon>
        <taxon>Pseudomonadota</taxon>
        <taxon>Gammaproteobacteria</taxon>
        <taxon>Pseudomonadales</taxon>
        <taxon>Pseudomonadaceae</taxon>
        <taxon>Pseudomonas</taxon>
    </lineage>
</organism>
<accession>A0A5R8ZI36</accession>